<evidence type="ECO:0000256" key="2">
    <source>
        <dbReference type="SAM" id="Phobius"/>
    </source>
</evidence>
<feature type="transmembrane region" description="Helical" evidence="2">
    <location>
        <begin position="163"/>
        <end position="186"/>
    </location>
</feature>
<keyword evidence="6" id="KW-1185">Reference proteome</keyword>
<organism evidence="4 5">
    <name type="scientific">Bittarella massiliensis</name>
    <name type="common">ex Durand et al. 2017</name>
    <dbReference type="NCBI Taxonomy" id="1720313"/>
    <lineage>
        <taxon>Bacteria</taxon>
        <taxon>Bacillati</taxon>
        <taxon>Bacillota</taxon>
        <taxon>Clostridia</taxon>
        <taxon>Eubacteriales</taxon>
        <taxon>Oscillospiraceae</taxon>
        <taxon>Bittarella (ex Durand et al. 2017)</taxon>
    </lineage>
</organism>
<keyword evidence="2" id="KW-0472">Membrane</keyword>
<accession>A0AAQ1RVZ5</accession>
<feature type="transmembrane region" description="Helical" evidence="2">
    <location>
        <begin position="231"/>
        <end position="251"/>
    </location>
</feature>
<feature type="compositionally biased region" description="Basic and acidic residues" evidence="1">
    <location>
        <begin position="294"/>
        <end position="307"/>
    </location>
</feature>
<reference evidence="5" key="2">
    <citation type="submission" date="2016-11" db="EMBL/GenBank/DDBJ databases">
        <authorList>
            <person name="Jaros S."/>
            <person name="Januszkiewicz K."/>
            <person name="Wedrychowicz H."/>
        </authorList>
    </citation>
    <scope>NUCLEOTIDE SEQUENCE [LARGE SCALE GENOMIC DNA]</scope>
    <source>
        <strain evidence="5">DSM 4029</strain>
    </source>
</reference>
<feature type="transmembrane region" description="Helical" evidence="2">
    <location>
        <begin position="41"/>
        <end position="59"/>
    </location>
</feature>
<feature type="compositionally biased region" description="Low complexity" evidence="1">
    <location>
        <begin position="334"/>
        <end position="349"/>
    </location>
</feature>
<dbReference type="EMBL" id="FQVY01000002">
    <property type="protein sequence ID" value="SHG13646.1"/>
    <property type="molecule type" value="Genomic_DNA"/>
</dbReference>
<evidence type="ECO:0000256" key="1">
    <source>
        <dbReference type="SAM" id="MobiDB-lite"/>
    </source>
</evidence>
<feature type="transmembrane region" description="Helical" evidence="2">
    <location>
        <begin position="135"/>
        <end position="157"/>
    </location>
</feature>
<dbReference type="EMBL" id="WWVX01000002">
    <property type="protein sequence ID" value="MZL69161.1"/>
    <property type="molecule type" value="Genomic_DNA"/>
</dbReference>
<evidence type="ECO:0000313" key="4">
    <source>
        <dbReference type="EMBL" id="SHG13646.1"/>
    </source>
</evidence>
<feature type="region of interest" description="Disordered" evidence="1">
    <location>
        <begin position="283"/>
        <end position="374"/>
    </location>
</feature>
<feature type="transmembrane region" description="Helical" evidence="2">
    <location>
        <begin position="79"/>
        <end position="99"/>
    </location>
</feature>
<feature type="transmembrane region" description="Helical" evidence="2">
    <location>
        <begin position="105"/>
        <end position="128"/>
    </location>
</feature>
<protein>
    <submittedName>
        <fullName evidence="4">Uncharacterized protein</fullName>
    </submittedName>
</protein>
<dbReference type="Proteomes" id="UP000474718">
    <property type="component" value="Unassembled WGS sequence"/>
</dbReference>
<gene>
    <name evidence="3" type="ORF">GT747_05185</name>
    <name evidence="4" type="ORF">SAMN05444424_1609</name>
</gene>
<dbReference type="RefSeq" id="WP_073261101.1">
    <property type="nucleotide sequence ID" value="NZ_FQVY01000002.1"/>
</dbReference>
<reference evidence="4" key="1">
    <citation type="submission" date="2016-11" db="EMBL/GenBank/DDBJ databases">
        <authorList>
            <person name="Varghese N."/>
            <person name="Submissions S."/>
        </authorList>
    </citation>
    <scope>NUCLEOTIDE SEQUENCE</scope>
    <source>
        <strain evidence="4">DSM 4029</strain>
    </source>
</reference>
<feature type="compositionally biased region" description="Basic and acidic residues" evidence="1">
    <location>
        <begin position="365"/>
        <end position="374"/>
    </location>
</feature>
<proteinExistence type="predicted"/>
<dbReference type="AlphaFoldDB" id="A0AAQ1RVZ5"/>
<evidence type="ECO:0000313" key="3">
    <source>
        <dbReference type="EMBL" id="MZL69161.1"/>
    </source>
</evidence>
<name>A0AAQ1RVZ5_9FIRM</name>
<feature type="transmembrane region" description="Helical" evidence="2">
    <location>
        <begin position="198"/>
        <end position="219"/>
    </location>
</feature>
<reference evidence="3 6" key="3">
    <citation type="journal article" date="2019" name="Nat. Med.">
        <title>A library of human gut bacterial isolates paired with longitudinal multiomics data enables mechanistic microbiome research.</title>
        <authorList>
            <person name="Poyet M."/>
            <person name="Groussin M."/>
            <person name="Gibbons S.M."/>
            <person name="Avila-Pacheco J."/>
            <person name="Jiang X."/>
            <person name="Kearney S.M."/>
            <person name="Perrotta A.R."/>
            <person name="Berdy B."/>
            <person name="Zhao S."/>
            <person name="Lieberman T.D."/>
            <person name="Swanson P.K."/>
            <person name="Smith M."/>
            <person name="Roesemann S."/>
            <person name="Alexander J.E."/>
            <person name="Rich S.A."/>
            <person name="Livny J."/>
            <person name="Vlamakis H."/>
            <person name="Clish C."/>
            <person name="Bullock K."/>
            <person name="Deik A."/>
            <person name="Scott J."/>
            <person name="Pierce K.A."/>
            <person name="Xavier R.J."/>
            <person name="Alm E.J."/>
        </authorList>
    </citation>
    <scope>NUCLEOTIDE SEQUENCE [LARGE SCALE GENOMIC DNA]</scope>
    <source>
        <strain evidence="3 6">BIOML-A2</strain>
    </source>
</reference>
<dbReference type="Proteomes" id="UP000184089">
    <property type="component" value="Unassembled WGS sequence"/>
</dbReference>
<sequence>MKIAFLAAWAVFTAASAALRVFQLDRYVAGGLFTSQSLLQYGAIAGALLLCVLLALFCARGEPRGRRDGSARPGWGGVLCALGILVAGVGAAQLVFLFLGGRVPLARLGLYAFAVLFGVGLFGCGRYLSGAASRLPVLCALYPGYTLVLLIAGRAVSALVSQGVLELLSCCTACFFFVHAAGAMGAQWGGDRVRKGTFWGLLHLFCFALATFPPAVLSLGGGSAFALGDLLGLAFDLLYFAAGLALCLYLAGELDPTRVAGEHLAPAAGIPLADRAQLFYTADREDGPEGPPAAEKRAALPRGEGRGKAAPAADGERPEGSSAGAAPPAPPPAERSAPSAPRRSSGPRRAAGRGDGAYVYRPRSKREGGPRRGR</sequence>
<evidence type="ECO:0000313" key="5">
    <source>
        <dbReference type="Proteomes" id="UP000184089"/>
    </source>
</evidence>
<evidence type="ECO:0000313" key="6">
    <source>
        <dbReference type="Proteomes" id="UP000474718"/>
    </source>
</evidence>
<comment type="caution">
    <text evidence="4">The sequence shown here is derived from an EMBL/GenBank/DDBJ whole genome shotgun (WGS) entry which is preliminary data.</text>
</comment>
<keyword evidence="2" id="KW-1133">Transmembrane helix</keyword>
<keyword evidence="2" id="KW-0812">Transmembrane</keyword>